<accession>A0A6L9L2W5</accession>
<name>A0A6L9L2W5_9BACT</name>
<dbReference type="RefSeq" id="WP_163945632.1">
    <property type="nucleotide sequence ID" value="NZ_JAAFZH010000003.1"/>
</dbReference>
<proteinExistence type="predicted"/>
<reference evidence="1 2" key="1">
    <citation type="submission" date="2020-02" db="EMBL/GenBank/DDBJ databases">
        <title>Draft genome sequence of two Spirosoma agri KCTC 52727 and Spirosoma terrae KCTC 52035.</title>
        <authorList>
            <person name="Rojas J."/>
            <person name="Ambika Manirajan B."/>
            <person name="Suarez C."/>
            <person name="Ratering S."/>
            <person name="Schnell S."/>
        </authorList>
    </citation>
    <scope>NUCLEOTIDE SEQUENCE [LARGE SCALE GENOMIC DNA]</scope>
    <source>
        <strain evidence="1 2">KCTC 52035</strain>
    </source>
</reference>
<dbReference type="EMBL" id="JAAFZH010000003">
    <property type="protein sequence ID" value="NDU94844.1"/>
    <property type="molecule type" value="Genomic_DNA"/>
</dbReference>
<dbReference type="AlphaFoldDB" id="A0A6L9L2W5"/>
<keyword evidence="2" id="KW-1185">Reference proteome</keyword>
<evidence type="ECO:0000313" key="2">
    <source>
        <dbReference type="Proteomes" id="UP000474175"/>
    </source>
</evidence>
<organism evidence="1 2">
    <name type="scientific">Spirosoma terrae</name>
    <dbReference type="NCBI Taxonomy" id="1968276"/>
    <lineage>
        <taxon>Bacteria</taxon>
        <taxon>Pseudomonadati</taxon>
        <taxon>Bacteroidota</taxon>
        <taxon>Cytophagia</taxon>
        <taxon>Cytophagales</taxon>
        <taxon>Cytophagaceae</taxon>
        <taxon>Spirosoma</taxon>
    </lineage>
</organism>
<evidence type="ECO:0000313" key="1">
    <source>
        <dbReference type="EMBL" id="NDU94844.1"/>
    </source>
</evidence>
<protein>
    <submittedName>
        <fullName evidence="1">Uncharacterized protein</fullName>
    </submittedName>
</protein>
<comment type="caution">
    <text evidence="1">The sequence shown here is derived from an EMBL/GenBank/DDBJ whole genome shotgun (WGS) entry which is preliminary data.</text>
</comment>
<dbReference type="Proteomes" id="UP000474175">
    <property type="component" value="Unassembled WGS sequence"/>
</dbReference>
<gene>
    <name evidence="1" type="ORF">GK108_08160</name>
</gene>
<sequence>MQFIKTIAAIGCLLATDVWFSLKPTKSCRMLAWLVLLLLQAYPGLSQFQERTVVENGKVADINRGYWQLKTQATTRSTVVQFFGPSSKLLYEEILPEKWIRLTPKNEKQFDRLLEQLLANQLLGSRITIEDLPPTPTLVKNARKASSTVQLSDSAAQPYLVHAYVNPTGRLYLIVDNPTRLRYSIKVIDQRDRSLLYEEFTNHDQYRRKLDLSALPHDLCRVVVTIRNKPFVYTVKRQDNRFALVVPPEVIDSKKVNAEYYKEDNKVSPAPVSIEL</sequence>